<dbReference type="EMBL" id="KE747810">
    <property type="protein sequence ID" value="RMZ67296.1"/>
    <property type="molecule type" value="Genomic_DNA"/>
</dbReference>
<accession>A0A3M7LYL8</accession>
<proteinExistence type="predicted"/>
<keyword evidence="2" id="KW-1185">Reference proteome</keyword>
<dbReference type="OrthoDB" id="3684928at2759"/>
<name>A0A3M7LYL8_9PLEO</name>
<organism evidence="1 2">
    <name type="scientific">Pyrenophora seminiperda CCB06</name>
    <dbReference type="NCBI Taxonomy" id="1302712"/>
    <lineage>
        <taxon>Eukaryota</taxon>
        <taxon>Fungi</taxon>
        <taxon>Dikarya</taxon>
        <taxon>Ascomycota</taxon>
        <taxon>Pezizomycotina</taxon>
        <taxon>Dothideomycetes</taxon>
        <taxon>Pleosporomycetidae</taxon>
        <taxon>Pleosporales</taxon>
        <taxon>Pleosporineae</taxon>
        <taxon>Pleosporaceae</taxon>
        <taxon>Pyrenophora</taxon>
    </lineage>
</organism>
<dbReference type="AlphaFoldDB" id="A0A3M7LYL8"/>
<sequence length="215" mass="22933">MAKFSTLVASGGVGILAEATTGTGLAVRVGTEERLPGSYTLLISGNGTCDPSSSSLCLMQPGLVSSSQQTMLAGKMVYELLDPSNPSSQALSVKEMPADNLPLLDGSTQLLLNTTDGQPQDAAALSAEPFTSLHTVAGNVYNASRQQNSELSKRLIPTKISVQRSRKTREPRPNRAGRNITLNIGNEKKDENHSEMLQTTPLIWFFASLVVFVVV</sequence>
<reference evidence="1 2" key="1">
    <citation type="journal article" date="2014" name="PLoS ONE">
        <title>De novo Genome Assembly of the Fungal Plant Pathogen Pyrenophora semeniperda.</title>
        <authorList>
            <person name="Soliai M.M."/>
            <person name="Meyer S.E."/>
            <person name="Udall J.A."/>
            <person name="Elzinga D.E."/>
            <person name="Hermansen R.A."/>
            <person name="Bodily P.M."/>
            <person name="Hart A.A."/>
            <person name="Coleman C.E."/>
        </authorList>
    </citation>
    <scope>NUCLEOTIDE SEQUENCE [LARGE SCALE GENOMIC DNA]</scope>
    <source>
        <strain evidence="1 2">CCB06</strain>
        <tissue evidence="1">Mycelium</tissue>
    </source>
</reference>
<dbReference type="Proteomes" id="UP000265663">
    <property type="component" value="Unassembled WGS sequence"/>
</dbReference>
<evidence type="ECO:0000313" key="2">
    <source>
        <dbReference type="Proteomes" id="UP000265663"/>
    </source>
</evidence>
<gene>
    <name evidence="1" type="ORF">GMOD_00001202</name>
</gene>
<evidence type="ECO:0000313" key="1">
    <source>
        <dbReference type="EMBL" id="RMZ67296.1"/>
    </source>
</evidence>
<protein>
    <submittedName>
        <fullName evidence="1">Uncharacterized protein</fullName>
    </submittedName>
</protein>